<feature type="domain" description="Guanylate cyclase" evidence="8">
    <location>
        <begin position="340"/>
        <end position="464"/>
    </location>
</feature>
<dbReference type="Pfam" id="PF00211">
    <property type="entry name" value="Guanylate_cyc"/>
    <property type="match status" value="1"/>
</dbReference>
<gene>
    <name evidence="10" type="ORF">BJ989_002116</name>
</gene>
<dbReference type="PROSITE" id="PS50885">
    <property type="entry name" value="HAMP"/>
    <property type="match status" value="1"/>
</dbReference>
<dbReference type="SMART" id="SM00304">
    <property type="entry name" value="HAMP"/>
    <property type="match status" value="1"/>
</dbReference>
<feature type="domain" description="HAMP" evidence="9">
    <location>
        <begin position="256"/>
        <end position="308"/>
    </location>
</feature>
<dbReference type="GO" id="GO:0035556">
    <property type="term" value="P:intracellular signal transduction"/>
    <property type="evidence" value="ECO:0007669"/>
    <property type="project" value="InterPro"/>
</dbReference>
<dbReference type="Gene3D" id="6.10.340.10">
    <property type="match status" value="1"/>
</dbReference>
<dbReference type="Pfam" id="PF00672">
    <property type="entry name" value="HAMP"/>
    <property type="match status" value="1"/>
</dbReference>
<comment type="similarity">
    <text evidence="2">Belongs to the adenylyl cyclase class-3 family.</text>
</comment>
<evidence type="ECO:0000313" key="11">
    <source>
        <dbReference type="Proteomes" id="UP000544110"/>
    </source>
</evidence>
<evidence type="ECO:0000259" key="9">
    <source>
        <dbReference type="PROSITE" id="PS50885"/>
    </source>
</evidence>
<dbReference type="EMBL" id="JACCAC010000001">
    <property type="protein sequence ID" value="NYG55812.1"/>
    <property type="molecule type" value="Genomic_DNA"/>
</dbReference>
<dbReference type="AlphaFoldDB" id="A0A7Y9UM73"/>
<evidence type="ECO:0000256" key="3">
    <source>
        <dbReference type="ARBA" id="ARBA00022475"/>
    </source>
</evidence>
<dbReference type="Gene3D" id="3.30.70.1230">
    <property type="entry name" value="Nucleotide cyclase"/>
    <property type="match status" value="1"/>
</dbReference>
<organism evidence="10 11">
    <name type="scientific">Nocardioides perillae</name>
    <dbReference type="NCBI Taxonomy" id="1119534"/>
    <lineage>
        <taxon>Bacteria</taxon>
        <taxon>Bacillati</taxon>
        <taxon>Actinomycetota</taxon>
        <taxon>Actinomycetes</taxon>
        <taxon>Propionibacteriales</taxon>
        <taxon>Nocardioidaceae</taxon>
        <taxon>Nocardioides</taxon>
    </lineage>
</organism>
<dbReference type="Proteomes" id="UP000544110">
    <property type="component" value="Unassembled WGS sequence"/>
</dbReference>
<evidence type="ECO:0000259" key="8">
    <source>
        <dbReference type="PROSITE" id="PS50125"/>
    </source>
</evidence>
<dbReference type="InterPro" id="IPR001054">
    <property type="entry name" value="A/G_cyclase"/>
</dbReference>
<evidence type="ECO:0000313" key="10">
    <source>
        <dbReference type="EMBL" id="NYG55812.1"/>
    </source>
</evidence>
<feature type="transmembrane region" description="Helical" evidence="7">
    <location>
        <begin position="200"/>
        <end position="224"/>
    </location>
</feature>
<dbReference type="InterPro" id="IPR003660">
    <property type="entry name" value="HAMP_dom"/>
</dbReference>
<dbReference type="PANTHER" id="PTHR43081:SF17">
    <property type="entry name" value="BLL5647 PROTEIN"/>
    <property type="match status" value="1"/>
</dbReference>
<evidence type="ECO:0000256" key="1">
    <source>
        <dbReference type="ARBA" id="ARBA00004651"/>
    </source>
</evidence>
<keyword evidence="4 7" id="KW-0812">Transmembrane</keyword>
<comment type="subcellular location">
    <subcellularLocation>
        <location evidence="1">Cell membrane</location>
        <topology evidence="1">Multi-pass membrane protein</topology>
    </subcellularLocation>
</comment>
<evidence type="ECO:0000256" key="6">
    <source>
        <dbReference type="ARBA" id="ARBA00023136"/>
    </source>
</evidence>
<dbReference type="PROSITE" id="PS50125">
    <property type="entry name" value="GUANYLATE_CYCLASE_2"/>
    <property type="match status" value="1"/>
</dbReference>
<dbReference type="SMART" id="SM00044">
    <property type="entry name" value="CYCc"/>
    <property type="match status" value="1"/>
</dbReference>
<protein>
    <submittedName>
        <fullName evidence="10">Adenylate cyclase</fullName>
        <ecNumber evidence="10">4.6.1.1</ecNumber>
    </submittedName>
</protein>
<keyword evidence="6 7" id="KW-0472">Membrane</keyword>
<evidence type="ECO:0000256" key="2">
    <source>
        <dbReference type="ARBA" id="ARBA00005381"/>
    </source>
</evidence>
<sequence>MSSAQPFGSWLLGPADQGRRQLRVRVQLLLTVLIVTTNVVGALVVAGVFWLVRPAEPLGAAGVLAAAVAVPTYVGVAVLVGAAWGTTVTLRALRWATDQRVPSDEERRTALRVPLRLTVMQAVLWAGGVALLTGLAVWLQPALTTTVLLSVAIAGVLVCAVSYLLAEFGLRPIAARALTDDARVLTDRPTAGSGVKRRMLLFWVLGSGVPVAGLMVVAVLALAGDDIGRTRLAVVVLVLGTVVLVPGLLIAVLDARAVVSPILDVRDALHRVEGGDLDVRLQVYDGTELGALQAGFNRMAEGLGERERIRDIFGRHVGHDVARAALLRSVELGGEVRCVSVLFVDLVGSTTYAEERPATDVVALLNRFCGVVVDEVDRRGGLVNKFMGDAVLAVFGAPVDQDDHARAALETARCVAARLAQEVPEVGAGIGVATGEAVAGNVGDQRRFEYTVIGDAVNAAARLTELAKDRPGRVAVSAETVEAAGVAEAAHWEVVETVQLRGRARETRVALQASETRSA</sequence>
<dbReference type="GO" id="GO:0005886">
    <property type="term" value="C:plasma membrane"/>
    <property type="evidence" value="ECO:0007669"/>
    <property type="project" value="UniProtKB-SubCell"/>
</dbReference>
<proteinExistence type="inferred from homology"/>
<feature type="transmembrane region" description="Helical" evidence="7">
    <location>
        <begin position="145"/>
        <end position="166"/>
    </location>
</feature>
<feature type="transmembrane region" description="Helical" evidence="7">
    <location>
        <begin position="58"/>
        <end position="84"/>
    </location>
</feature>
<dbReference type="CDD" id="cd07302">
    <property type="entry name" value="CHD"/>
    <property type="match status" value="1"/>
</dbReference>
<feature type="transmembrane region" description="Helical" evidence="7">
    <location>
        <begin position="230"/>
        <end position="253"/>
    </location>
</feature>
<evidence type="ECO:0000256" key="5">
    <source>
        <dbReference type="ARBA" id="ARBA00022989"/>
    </source>
</evidence>
<evidence type="ECO:0000256" key="4">
    <source>
        <dbReference type="ARBA" id="ARBA00022692"/>
    </source>
</evidence>
<dbReference type="SUPFAM" id="SSF158472">
    <property type="entry name" value="HAMP domain-like"/>
    <property type="match status" value="1"/>
</dbReference>
<keyword evidence="3" id="KW-1003">Cell membrane</keyword>
<feature type="transmembrane region" description="Helical" evidence="7">
    <location>
        <begin position="28"/>
        <end position="52"/>
    </location>
</feature>
<keyword evidence="11" id="KW-1185">Reference proteome</keyword>
<dbReference type="GO" id="GO:0006171">
    <property type="term" value="P:cAMP biosynthetic process"/>
    <property type="evidence" value="ECO:0007669"/>
    <property type="project" value="TreeGrafter"/>
</dbReference>
<evidence type="ECO:0000256" key="7">
    <source>
        <dbReference type="SAM" id="Phobius"/>
    </source>
</evidence>
<dbReference type="InterPro" id="IPR029787">
    <property type="entry name" value="Nucleotide_cyclase"/>
</dbReference>
<name>A0A7Y9UM73_9ACTN</name>
<feature type="transmembrane region" description="Helical" evidence="7">
    <location>
        <begin position="117"/>
        <end position="139"/>
    </location>
</feature>
<keyword evidence="5 7" id="KW-1133">Transmembrane helix</keyword>
<dbReference type="PANTHER" id="PTHR43081">
    <property type="entry name" value="ADENYLATE CYCLASE, TERMINAL-DIFFERENTIATION SPECIFIC-RELATED"/>
    <property type="match status" value="1"/>
</dbReference>
<dbReference type="CDD" id="cd06225">
    <property type="entry name" value="HAMP"/>
    <property type="match status" value="1"/>
</dbReference>
<accession>A0A7Y9UM73</accession>
<dbReference type="InterPro" id="IPR050697">
    <property type="entry name" value="Adenylyl/Guanylyl_Cyclase_3/4"/>
</dbReference>
<dbReference type="RefSeq" id="WP_343049266.1">
    <property type="nucleotide sequence ID" value="NZ_JACCAC010000001.1"/>
</dbReference>
<dbReference type="SUPFAM" id="SSF55073">
    <property type="entry name" value="Nucleotide cyclase"/>
    <property type="match status" value="1"/>
</dbReference>
<dbReference type="GO" id="GO:0004016">
    <property type="term" value="F:adenylate cyclase activity"/>
    <property type="evidence" value="ECO:0007669"/>
    <property type="project" value="UniProtKB-EC"/>
</dbReference>
<dbReference type="EC" id="4.6.1.1" evidence="10"/>
<keyword evidence="10" id="KW-0456">Lyase</keyword>
<comment type="caution">
    <text evidence="10">The sequence shown here is derived from an EMBL/GenBank/DDBJ whole genome shotgun (WGS) entry which is preliminary data.</text>
</comment>
<reference evidence="10 11" key="1">
    <citation type="submission" date="2020-07" db="EMBL/GenBank/DDBJ databases">
        <title>Sequencing the genomes of 1000 actinobacteria strains.</title>
        <authorList>
            <person name="Klenk H.-P."/>
        </authorList>
    </citation>
    <scope>NUCLEOTIDE SEQUENCE [LARGE SCALE GENOMIC DNA]</scope>
    <source>
        <strain evidence="10 11">DSM 24552</strain>
    </source>
</reference>